<gene>
    <name evidence="2" type="ORF">K7C98_34650</name>
</gene>
<accession>A0ABS7U225</accession>
<feature type="region of interest" description="Disordered" evidence="1">
    <location>
        <begin position="1"/>
        <end position="21"/>
    </location>
</feature>
<sequence length="59" mass="6678">MRPALEKQKQVPSKKIPGKRTPTLQIELELPRVPADELDERAPLPEPSERGVAIVDFYV</sequence>
<protein>
    <submittedName>
        <fullName evidence="2">Uncharacterized protein</fullName>
    </submittedName>
</protein>
<dbReference type="Proteomes" id="UP001139031">
    <property type="component" value="Unassembled WGS sequence"/>
</dbReference>
<evidence type="ECO:0000313" key="3">
    <source>
        <dbReference type="Proteomes" id="UP001139031"/>
    </source>
</evidence>
<organism evidence="2 3">
    <name type="scientific">Nannocystis pusilla</name>
    <dbReference type="NCBI Taxonomy" id="889268"/>
    <lineage>
        <taxon>Bacteria</taxon>
        <taxon>Pseudomonadati</taxon>
        <taxon>Myxococcota</taxon>
        <taxon>Polyangia</taxon>
        <taxon>Nannocystales</taxon>
        <taxon>Nannocystaceae</taxon>
        <taxon>Nannocystis</taxon>
    </lineage>
</organism>
<name>A0ABS7U225_9BACT</name>
<evidence type="ECO:0000313" key="2">
    <source>
        <dbReference type="EMBL" id="MBZ5714400.1"/>
    </source>
</evidence>
<dbReference type="EMBL" id="JAIRAU010000047">
    <property type="protein sequence ID" value="MBZ5714400.1"/>
    <property type="molecule type" value="Genomic_DNA"/>
</dbReference>
<evidence type="ECO:0000256" key="1">
    <source>
        <dbReference type="SAM" id="MobiDB-lite"/>
    </source>
</evidence>
<proteinExistence type="predicted"/>
<keyword evidence="3" id="KW-1185">Reference proteome</keyword>
<comment type="caution">
    <text evidence="2">The sequence shown here is derived from an EMBL/GenBank/DDBJ whole genome shotgun (WGS) entry which is preliminary data.</text>
</comment>
<reference evidence="2" key="1">
    <citation type="submission" date="2021-08" db="EMBL/GenBank/DDBJ databases">
        <authorList>
            <person name="Stevens D.C."/>
        </authorList>
    </citation>
    <scope>NUCLEOTIDE SEQUENCE</scope>
    <source>
        <strain evidence="2">DSM 53165</strain>
    </source>
</reference>
<dbReference type="RefSeq" id="WP_224196125.1">
    <property type="nucleotide sequence ID" value="NZ_JAIRAU010000047.1"/>
</dbReference>